<dbReference type="PANTHER" id="PTHR34475">
    <property type="match status" value="1"/>
</dbReference>
<name>A0A1Y0CV07_9GAMM</name>
<feature type="region of interest" description="Disordered" evidence="1">
    <location>
        <begin position="146"/>
        <end position="213"/>
    </location>
</feature>
<dbReference type="EMBL" id="CP021376">
    <property type="protein sequence ID" value="ART78756.1"/>
    <property type="molecule type" value="Genomic_DNA"/>
</dbReference>
<dbReference type="SUPFAM" id="SSF47413">
    <property type="entry name" value="lambda repressor-like DNA-binding domains"/>
    <property type="match status" value="1"/>
</dbReference>
<dbReference type="KEGG" id="ocm:CBP12_00155"/>
<dbReference type="AlphaFoldDB" id="A0A1Y0CV07"/>
<dbReference type="GO" id="GO:0003677">
    <property type="term" value="F:DNA binding"/>
    <property type="evidence" value="ECO:0007669"/>
    <property type="project" value="InterPro"/>
</dbReference>
<reference evidence="5" key="1">
    <citation type="submission" date="2017-05" db="EMBL/GenBank/DDBJ databases">
        <authorList>
            <person name="Sung H."/>
        </authorList>
    </citation>
    <scope>NUCLEOTIDE SEQUENCE [LARGE SCALE GENOMIC DNA]</scope>
    <source>
        <strain evidence="5">AMac2203</strain>
    </source>
</reference>
<evidence type="ECO:0000313" key="4">
    <source>
        <dbReference type="EMBL" id="ART78756.1"/>
    </source>
</evidence>
<dbReference type="PROSITE" id="PS50943">
    <property type="entry name" value="HTH_CROC1"/>
    <property type="match status" value="1"/>
</dbReference>
<gene>
    <name evidence="4" type="ORF">CBP12_00155</name>
</gene>
<keyword evidence="2" id="KW-1133">Transmembrane helix</keyword>
<dbReference type="Gene3D" id="1.10.260.40">
    <property type="entry name" value="lambda repressor-like DNA-binding domains"/>
    <property type="match status" value="1"/>
</dbReference>
<feature type="transmembrane region" description="Helical" evidence="2">
    <location>
        <begin position="117"/>
        <end position="138"/>
    </location>
</feature>
<dbReference type="CDD" id="cd00093">
    <property type="entry name" value="HTH_XRE"/>
    <property type="match status" value="1"/>
</dbReference>
<dbReference type="InterPro" id="IPR010982">
    <property type="entry name" value="Lambda_DNA-bd_dom_sf"/>
</dbReference>
<dbReference type="OrthoDB" id="9790252at2"/>
<sequence length="318" mass="34372">MITNDTDSQPQADVTLSSGPGSALRQAREAKGWTQVDVARRLNLRLAVIESIDSDNYKAGVALTFLRGYVKAYAKVVGVPEAQALAAFDSMSHEQFKSAVPMKSFSKKTRQQASDKWLKRISWLVFLGLLSSLIYWWWHEGANQQDRQLQPDREVSTSAPSNDTDRVLSPDDSVLSPAEGPVPSSSLSSSQVDEAGELPTEPIIDGSAPADEGAVNEPAAEINDSEETDDAAVSPPANARLLSLSFSDDCWIKITDSQGKVLSEGVKKAEQSLALEGEPPFKLILGVPSAVRLEYLNEKVDLSSFNAGRAARLTVPKS</sequence>
<accession>A0A1Y0CV07</accession>
<dbReference type="InterPro" id="IPR050400">
    <property type="entry name" value="Bact_Cytoskel_RodZ"/>
</dbReference>
<dbReference type="Proteomes" id="UP000243793">
    <property type="component" value="Chromosome"/>
</dbReference>
<protein>
    <recommendedName>
        <fullName evidence="3">HTH cro/C1-type domain-containing protein</fullName>
    </recommendedName>
</protein>
<dbReference type="RefSeq" id="WP_086961810.1">
    <property type="nucleotide sequence ID" value="NZ_CP021376.1"/>
</dbReference>
<dbReference type="InterPro" id="IPR001387">
    <property type="entry name" value="Cro/C1-type_HTH"/>
</dbReference>
<feature type="region of interest" description="Disordered" evidence="1">
    <location>
        <begin position="1"/>
        <end position="21"/>
    </location>
</feature>
<feature type="compositionally biased region" description="Polar residues" evidence="1">
    <location>
        <begin position="1"/>
        <end position="20"/>
    </location>
</feature>
<evidence type="ECO:0000256" key="1">
    <source>
        <dbReference type="SAM" id="MobiDB-lite"/>
    </source>
</evidence>
<organism evidence="4 5">
    <name type="scientific">Oceanisphaera avium</name>
    <dbReference type="NCBI Taxonomy" id="1903694"/>
    <lineage>
        <taxon>Bacteria</taxon>
        <taxon>Pseudomonadati</taxon>
        <taxon>Pseudomonadota</taxon>
        <taxon>Gammaproteobacteria</taxon>
        <taxon>Aeromonadales</taxon>
        <taxon>Aeromonadaceae</taxon>
        <taxon>Oceanisphaera</taxon>
    </lineage>
</organism>
<dbReference type="Pfam" id="PF13413">
    <property type="entry name" value="HTH_25"/>
    <property type="match status" value="1"/>
</dbReference>
<keyword evidence="2" id="KW-0472">Membrane</keyword>
<keyword evidence="5" id="KW-1185">Reference proteome</keyword>
<dbReference type="PANTHER" id="PTHR34475:SF1">
    <property type="entry name" value="CYTOSKELETON PROTEIN RODZ"/>
    <property type="match status" value="1"/>
</dbReference>
<dbReference type="InterPro" id="IPR025194">
    <property type="entry name" value="RodZ-like_C"/>
</dbReference>
<proteinExistence type="predicted"/>
<feature type="domain" description="HTH cro/C1-type" evidence="3">
    <location>
        <begin position="24"/>
        <end position="44"/>
    </location>
</feature>
<evidence type="ECO:0000259" key="3">
    <source>
        <dbReference type="PROSITE" id="PS50943"/>
    </source>
</evidence>
<evidence type="ECO:0000313" key="5">
    <source>
        <dbReference type="Proteomes" id="UP000243793"/>
    </source>
</evidence>
<evidence type="ECO:0000256" key="2">
    <source>
        <dbReference type="SAM" id="Phobius"/>
    </source>
</evidence>
<keyword evidence="2" id="KW-0812">Transmembrane</keyword>
<dbReference type="Pfam" id="PF13464">
    <property type="entry name" value="RodZ_C"/>
    <property type="match status" value="1"/>
</dbReference>